<dbReference type="EMBL" id="CP150484">
    <property type="protein sequence ID" value="WYW18154.1"/>
    <property type="molecule type" value="Genomic_DNA"/>
</dbReference>
<gene>
    <name evidence="1" type="ORF">LCL61_21665</name>
</gene>
<dbReference type="Proteomes" id="UP001456344">
    <property type="component" value="Chromosome"/>
</dbReference>
<evidence type="ECO:0000313" key="2">
    <source>
        <dbReference type="Proteomes" id="UP001456344"/>
    </source>
</evidence>
<accession>A0ACD5BFE7</accession>
<proteinExistence type="predicted"/>
<evidence type="ECO:0000313" key="1">
    <source>
        <dbReference type="EMBL" id="WYW18154.1"/>
    </source>
</evidence>
<keyword evidence="2" id="KW-1185">Reference proteome</keyword>
<reference evidence="1" key="1">
    <citation type="submission" date="2023-10" db="EMBL/GenBank/DDBJ databases">
        <title>Whole genome sequencing of actinobacterial strain Amycolatopsis sp. (BCA-696) identifies the underlying plant growth-promoting genes.</title>
        <authorList>
            <person name="Gandham P."/>
            <person name="Vadla N."/>
            <person name="Saji A."/>
            <person name="Srinivas V."/>
            <person name="Ruperao P."/>
            <person name="Selvanayagam S."/>
            <person name="Saxena R.K."/>
            <person name="Rathore A."/>
            <person name="Gopalakrishnan S."/>
            <person name="Thakur V."/>
        </authorList>
    </citation>
    <scope>NUCLEOTIDE SEQUENCE</scope>
    <source>
        <strain evidence="1">BCA-696</strain>
    </source>
</reference>
<sequence>MPEHDIRADPTAIPADPLQFPDTGRLKLDQAIDVLLEHARTVRDTQERLRSLLRASHVVASHVDLSRVLRHVVDAAKDLVNARYAALGVLGPDGTVDEFVYSGLDDQRAARIGQPPHGQGILGLLITEPRPIRLTDLSTHPASAGFPPGHPPMRSFLGVPLLIRGQAFGNLYLADKQDEDEFSADDEQLLLSLAGFAAVAIDNAHLYEEARRRAAWQRSSAEITAALLAGTETGDVLRLIAAKAHEVARADLAAVILPADETNVLTVQAAAGEDDVECLVGRRLDTENSLCELAMTGSQPLLSENLGEDERGPLSDETWAGKAGPGMVAPLMAPDRPPTGVLVVANAPGRRGFHERDLEMLAAFASQAALAQQLAQHRAYSEELQLLEERDRIARDLHDHVIQEVFATGLSLSNLASAVDSGQRDRLLTVVRKLDRVVSEIRGTIFDLHAPMGAGGDAEHSMRRALSEIVRTSTDSLGFTPVLRLDGPLDTLVPARLAVDLSAVVREALSNIARHAHATTATVQVSATPATLTARVEDDGHGLGETTRRSGLANLRARAEKHGGTLVIDSASGQGTILNWTVPLPHGDQTGPGSNN</sequence>
<protein>
    <submittedName>
        <fullName evidence="1">GAF domain-containing protein</fullName>
    </submittedName>
</protein>
<organism evidence="1 2">
    <name type="scientific">Amycolatopsis coloradensis</name>
    <dbReference type="NCBI Taxonomy" id="76021"/>
    <lineage>
        <taxon>Bacteria</taxon>
        <taxon>Bacillati</taxon>
        <taxon>Actinomycetota</taxon>
        <taxon>Actinomycetes</taxon>
        <taxon>Pseudonocardiales</taxon>
        <taxon>Pseudonocardiaceae</taxon>
        <taxon>Amycolatopsis</taxon>
    </lineage>
</organism>
<name>A0ACD5BFE7_9PSEU</name>